<evidence type="ECO:0000313" key="2">
    <source>
        <dbReference type="Proteomes" id="UP001189429"/>
    </source>
</evidence>
<gene>
    <name evidence="1" type="ORF">PCOR1329_LOCUS26680</name>
</gene>
<comment type="caution">
    <text evidence="1">The sequence shown here is derived from an EMBL/GenBank/DDBJ whole genome shotgun (WGS) entry which is preliminary data.</text>
</comment>
<proteinExistence type="predicted"/>
<dbReference type="Proteomes" id="UP001189429">
    <property type="component" value="Unassembled WGS sequence"/>
</dbReference>
<accession>A0ABN9S7S1</accession>
<dbReference type="EMBL" id="CAUYUJ010009535">
    <property type="protein sequence ID" value="CAK0827056.1"/>
    <property type="molecule type" value="Genomic_DNA"/>
</dbReference>
<protein>
    <submittedName>
        <fullName evidence="1">Uncharacterized protein</fullName>
    </submittedName>
</protein>
<evidence type="ECO:0000313" key="1">
    <source>
        <dbReference type="EMBL" id="CAK0827056.1"/>
    </source>
</evidence>
<sequence length="114" mass="12312">MRYFGDGVSVYVVTSALQRFVRQVLPHVTMKFTLVTGDSTETPTQNLGESGVAKLAADPRLIKWFAQNAANGKAELPKVVPMPLGLDYHSHSHGATGDAVIFFLNKGPRASLPC</sequence>
<reference evidence="1" key="1">
    <citation type="submission" date="2023-10" db="EMBL/GenBank/DDBJ databases">
        <authorList>
            <person name="Chen Y."/>
            <person name="Shah S."/>
            <person name="Dougan E. K."/>
            <person name="Thang M."/>
            <person name="Chan C."/>
        </authorList>
    </citation>
    <scope>NUCLEOTIDE SEQUENCE [LARGE SCALE GENOMIC DNA]</scope>
</reference>
<organism evidence="1 2">
    <name type="scientific">Prorocentrum cordatum</name>
    <dbReference type="NCBI Taxonomy" id="2364126"/>
    <lineage>
        <taxon>Eukaryota</taxon>
        <taxon>Sar</taxon>
        <taxon>Alveolata</taxon>
        <taxon>Dinophyceae</taxon>
        <taxon>Prorocentrales</taxon>
        <taxon>Prorocentraceae</taxon>
        <taxon>Prorocentrum</taxon>
    </lineage>
</organism>
<name>A0ABN9S7S1_9DINO</name>
<keyword evidence="2" id="KW-1185">Reference proteome</keyword>